<reference evidence="2" key="1">
    <citation type="journal article" date="2014" name="Environ. Microbiol.">
        <title>Comparative genomics of the marine bacterial genus Glaciecola reveals the high degree of genomic diversity and genomic characteristic for cold adaptation.</title>
        <authorList>
            <person name="Qin Q.L."/>
            <person name="Xie B.B."/>
            <person name="Yu Y."/>
            <person name="Shu Y.L."/>
            <person name="Rong J.C."/>
            <person name="Zhang Y.J."/>
            <person name="Zhao D.L."/>
            <person name="Chen X.L."/>
            <person name="Zhang X.Y."/>
            <person name="Chen B."/>
            <person name="Zhou B.C."/>
            <person name="Zhang Y.Z."/>
        </authorList>
    </citation>
    <scope>NUCLEOTIDE SEQUENCE [LARGE SCALE GENOMIC DNA]</scope>
    <source>
        <strain evidence="2">ACAM 615</strain>
    </source>
</reference>
<proteinExistence type="predicted"/>
<dbReference type="EMBL" id="BAEQ01000042">
    <property type="protein sequence ID" value="GAC29202.1"/>
    <property type="molecule type" value="Genomic_DNA"/>
</dbReference>
<protein>
    <submittedName>
        <fullName evidence="1">Uncharacterized protein</fullName>
    </submittedName>
</protein>
<comment type="caution">
    <text evidence="1">The sequence shown here is derived from an EMBL/GenBank/DDBJ whole genome shotgun (WGS) entry which is preliminary data.</text>
</comment>
<organism evidence="1 2">
    <name type="scientific">Brumicola pallidula DSM 14239 = ACAM 615</name>
    <dbReference type="NCBI Taxonomy" id="1121922"/>
    <lineage>
        <taxon>Bacteria</taxon>
        <taxon>Pseudomonadati</taxon>
        <taxon>Pseudomonadota</taxon>
        <taxon>Gammaproteobacteria</taxon>
        <taxon>Alteromonadales</taxon>
        <taxon>Alteromonadaceae</taxon>
        <taxon>Brumicola</taxon>
    </lineage>
</organism>
<accession>K6ZFR1</accession>
<gene>
    <name evidence="1" type="ORF">GPAL_2341</name>
</gene>
<name>K6ZFR1_9ALTE</name>
<evidence type="ECO:0000313" key="1">
    <source>
        <dbReference type="EMBL" id="GAC29202.1"/>
    </source>
</evidence>
<dbReference type="Proteomes" id="UP000006251">
    <property type="component" value="Unassembled WGS sequence"/>
</dbReference>
<sequence length="39" mass="4465">MFVFCKIVKAKNSIAKLKKHLILRQINKLNKVLSIVVQG</sequence>
<evidence type="ECO:0000313" key="2">
    <source>
        <dbReference type="Proteomes" id="UP000006251"/>
    </source>
</evidence>
<keyword evidence="2" id="KW-1185">Reference proteome</keyword>
<dbReference type="AlphaFoldDB" id="K6ZFR1"/>